<dbReference type="EMBL" id="LUGG01000005">
    <property type="protein sequence ID" value="OBZ74419.1"/>
    <property type="molecule type" value="Genomic_DNA"/>
</dbReference>
<feature type="region of interest" description="Disordered" evidence="1">
    <location>
        <begin position="1"/>
        <end position="20"/>
    </location>
</feature>
<evidence type="ECO:0000313" key="3">
    <source>
        <dbReference type="Proteomes" id="UP000092993"/>
    </source>
</evidence>
<dbReference type="Proteomes" id="UP000092993">
    <property type="component" value="Unassembled WGS sequence"/>
</dbReference>
<proteinExistence type="predicted"/>
<accession>A0A1C7MDF7</accession>
<reference evidence="2 3" key="1">
    <citation type="submission" date="2016-03" db="EMBL/GenBank/DDBJ databases">
        <title>Whole genome sequencing of Grifola frondosa 9006-11.</title>
        <authorList>
            <person name="Min B."/>
            <person name="Park H."/>
            <person name="Kim J.-G."/>
            <person name="Cho H."/>
            <person name="Oh Y.-L."/>
            <person name="Kong W.-S."/>
            <person name="Choi I.-G."/>
        </authorList>
    </citation>
    <scope>NUCLEOTIDE SEQUENCE [LARGE SCALE GENOMIC DNA]</scope>
    <source>
        <strain evidence="2 3">9006-11</strain>
    </source>
</reference>
<evidence type="ECO:0000256" key="1">
    <source>
        <dbReference type="SAM" id="MobiDB-lite"/>
    </source>
</evidence>
<gene>
    <name evidence="2" type="ORF">A0H81_05372</name>
</gene>
<protein>
    <submittedName>
        <fullName evidence="2">Uncharacterized protein</fullName>
    </submittedName>
</protein>
<dbReference type="AlphaFoldDB" id="A0A1C7MDF7"/>
<feature type="compositionally biased region" description="Pro residues" evidence="1">
    <location>
        <begin position="7"/>
        <end position="19"/>
    </location>
</feature>
<keyword evidence="3" id="KW-1185">Reference proteome</keyword>
<sequence>MSVPTLSTPPPPPPSPAPPAETKIHCICSCGCLFCDGAASSSTTDHASAPEHDLPMVPLYTPTRLRPHVPLMVFGYALTPDELLTFGERHGLGDSSDAQTEHQLYDAVINMVGMQLPRGKRRRATVWNPKSMNLATCFAVGGNLNSERLEMAQDWELIKQMQKVLETDELPQWYHARPG</sequence>
<evidence type="ECO:0000313" key="2">
    <source>
        <dbReference type="EMBL" id="OBZ74419.1"/>
    </source>
</evidence>
<comment type="caution">
    <text evidence="2">The sequence shown here is derived from an EMBL/GenBank/DDBJ whole genome shotgun (WGS) entry which is preliminary data.</text>
</comment>
<name>A0A1C7MDF7_GRIFR</name>
<organism evidence="2 3">
    <name type="scientific">Grifola frondosa</name>
    <name type="common">Maitake</name>
    <name type="synonym">Polyporus frondosus</name>
    <dbReference type="NCBI Taxonomy" id="5627"/>
    <lineage>
        <taxon>Eukaryota</taxon>
        <taxon>Fungi</taxon>
        <taxon>Dikarya</taxon>
        <taxon>Basidiomycota</taxon>
        <taxon>Agaricomycotina</taxon>
        <taxon>Agaricomycetes</taxon>
        <taxon>Polyporales</taxon>
        <taxon>Grifolaceae</taxon>
        <taxon>Grifola</taxon>
    </lineage>
</organism>